<dbReference type="SUPFAM" id="SSF49899">
    <property type="entry name" value="Concanavalin A-like lectins/glucanases"/>
    <property type="match status" value="1"/>
</dbReference>
<organism evidence="4 5">
    <name type="scientific">Heterodera schachtii</name>
    <name type="common">Sugarbeet cyst nematode worm</name>
    <name type="synonym">Tylenchus schachtii</name>
    <dbReference type="NCBI Taxonomy" id="97005"/>
    <lineage>
        <taxon>Eukaryota</taxon>
        <taxon>Metazoa</taxon>
        <taxon>Ecdysozoa</taxon>
        <taxon>Nematoda</taxon>
        <taxon>Chromadorea</taxon>
        <taxon>Rhabditida</taxon>
        <taxon>Tylenchina</taxon>
        <taxon>Tylenchomorpha</taxon>
        <taxon>Tylenchoidea</taxon>
        <taxon>Heteroderidae</taxon>
        <taxon>Heteroderinae</taxon>
        <taxon>Heterodera</taxon>
    </lineage>
</organism>
<dbReference type="InterPro" id="IPR001079">
    <property type="entry name" value="Galectin_CRD"/>
</dbReference>
<dbReference type="SMART" id="SM00276">
    <property type="entry name" value="GLECT"/>
    <property type="match status" value="1"/>
</dbReference>
<evidence type="ECO:0000313" key="5">
    <source>
        <dbReference type="Proteomes" id="UP001620645"/>
    </source>
</evidence>
<keyword evidence="2" id="KW-0732">Signal</keyword>
<feature type="chain" id="PRO_5044889165" description="Galectin domain-containing protein" evidence="2">
    <location>
        <begin position="21"/>
        <end position="941"/>
    </location>
</feature>
<dbReference type="Pfam" id="PF00337">
    <property type="entry name" value="Gal-bind_lectin"/>
    <property type="match status" value="1"/>
</dbReference>
<evidence type="ECO:0000313" key="4">
    <source>
        <dbReference type="EMBL" id="KAL3083809.1"/>
    </source>
</evidence>
<reference evidence="4 5" key="1">
    <citation type="submission" date="2024-10" db="EMBL/GenBank/DDBJ databases">
        <authorList>
            <person name="Kim D."/>
        </authorList>
    </citation>
    <scope>NUCLEOTIDE SEQUENCE [LARGE SCALE GENOMIC DNA]</scope>
    <source>
        <strain evidence="4">Taebaek</strain>
    </source>
</reference>
<proteinExistence type="predicted"/>
<dbReference type="PROSITE" id="PS51304">
    <property type="entry name" value="GALECTIN"/>
    <property type="match status" value="1"/>
</dbReference>
<name>A0ABD2IV26_HETSC</name>
<keyword evidence="1" id="KW-0430">Lectin</keyword>
<feature type="signal peptide" evidence="2">
    <location>
        <begin position="1"/>
        <end position="20"/>
    </location>
</feature>
<gene>
    <name evidence="4" type="ORF">niasHS_008154</name>
</gene>
<feature type="domain" description="Galectin" evidence="3">
    <location>
        <begin position="627"/>
        <end position="762"/>
    </location>
</feature>
<accession>A0ABD2IV26</accession>
<dbReference type="SMART" id="SM00908">
    <property type="entry name" value="Gal-bind_lectin"/>
    <property type="match status" value="1"/>
</dbReference>
<evidence type="ECO:0000259" key="3">
    <source>
        <dbReference type="PROSITE" id="PS51304"/>
    </source>
</evidence>
<dbReference type="GO" id="GO:0030246">
    <property type="term" value="F:carbohydrate binding"/>
    <property type="evidence" value="ECO:0007669"/>
    <property type="project" value="UniProtKB-KW"/>
</dbReference>
<dbReference type="InterPro" id="IPR013320">
    <property type="entry name" value="ConA-like_dom_sf"/>
</dbReference>
<dbReference type="EMBL" id="JBICCN010000248">
    <property type="protein sequence ID" value="KAL3083809.1"/>
    <property type="molecule type" value="Genomic_DNA"/>
</dbReference>
<protein>
    <recommendedName>
        <fullName evidence="3">Galectin domain-containing protein</fullName>
    </recommendedName>
</protein>
<keyword evidence="5" id="KW-1185">Reference proteome</keyword>
<dbReference type="AlphaFoldDB" id="A0ABD2IV26"/>
<dbReference type="Proteomes" id="UP001620645">
    <property type="component" value="Unassembled WGS sequence"/>
</dbReference>
<evidence type="ECO:0000256" key="1">
    <source>
        <dbReference type="ARBA" id="ARBA00022734"/>
    </source>
</evidence>
<dbReference type="Gene3D" id="2.60.120.200">
    <property type="match status" value="2"/>
</dbReference>
<comment type="caution">
    <text evidence="4">The sequence shown here is derived from an EMBL/GenBank/DDBJ whole genome shotgun (WGS) entry which is preliminary data.</text>
</comment>
<evidence type="ECO:0000256" key="2">
    <source>
        <dbReference type="SAM" id="SignalP"/>
    </source>
</evidence>
<sequence length="941" mass="107866">MQVIIHLIFLLVALSVVLLADDFPEATNSGPLYLCEERSREAHFETEYVALDQCTRWGTAQLRHNSFALRFQLTGKCENGILICYLGSLDPSGANWAYGMSPEIQFQVPNDQESKVAEECLEYQKKFGKNKNQIASHWHGLRVSAPKEFGGIMIELSISKEKYNLSDIQNFNIEFGNPKNLMTKITDETGREIRFSKDEALRKAYLSNKTKRDAKLRNYRGLWMLGLDVLPMNNQDKMQLHVYRDCGCEMHAWFVHPSDEVPPLLSDHPVVSVDCPTTVQEANSHQFALPEPVGVGRAIRMRQRLNKNPEGIELRFGNENQKDLLMLRVDKPPYGIINISTAGGYKRIKGGKDGEESEAGIIRKQLPDKKASAGHHFKSFESVENDNEWEDKYLDVELVVHNYFYEVKIGDRNSVKYFPKPSEWWTEEDKLDNFTQIEIAGDVYPSSIEVPQVKERPETVKSKRQSWSKKFENALNAGDTVVIRGKMGMPEMGDKQLSLSFYLMHNSPEFNRYVSKVAWFLFQKDGNLTMGHYNFAEKFQFGSQPNMSLFNPNEPFEMRIETVQQEGEEFGQLNITISTPNGIRQTIYRLVSMTFRDINFINIVGSLDLFEAPFIVAAEDGIKRKQNGWPVFPLLVAGDSLTLEGKLRDDAKFLNIELLHDSPVSNPYFGNVVLQIVFNLEQGQMFLNTFTSKLVDDLMKSFPSKMFPAEQFKIEIRVAFNEYKIFVYGALVATYEHVLPPWAVSYINFHGDFHNISAFVLNRTQGIFCAAQLRSLDVPLVAEIPEQRMLQFRDQITINGTITKNSPQIIILLLNEALESYNSVAPSVIYHLLNGTSNMVGTIVVRAIFTADLDGNVAIHFSYNDEVEEHHLKSALTEGQNFHLKIIMRRRPMFHLDGFGKFMFGIETMPMWAIQYIRVEGDLKLHEQPRIEFFEKKEHHK</sequence>